<evidence type="ECO:0000313" key="3">
    <source>
        <dbReference type="Proteomes" id="UP001497482"/>
    </source>
</evidence>
<gene>
    <name evidence="2" type="ORF">KC01_LOCUS33362</name>
</gene>
<keyword evidence="3" id="KW-1185">Reference proteome</keyword>
<dbReference type="Proteomes" id="UP001497482">
    <property type="component" value="Chromosome 5"/>
</dbReference>
<evidence type="ECO:0000256" key="1">
    <source>
        <dbReference type="SAM" id="MobiDB-lite"/>
    </source>
</evidence>
<dbReference type="AlphaFoldDB" id="A0AAV2LYG7"/>
<name>A0AAV2LYG7_KNICA</name>
<proteinExistence type="predicted"/>
<sequence>MQGRSMGAGRRGVEERFEMPGIVQAAGTELLFTDDDRDGGPVCCELRPKPQGSSAAAEEEEAVVSTENSGHERADCV</sequence>
<evidence type="ECO:0000313" key="2">
    <source>
        <dbReference type="EMBL" id="CAL1606114.1"/>
    </source>
</evidence>
<protein>
    <submittedName>
        <fullName evidence="2">Uncharacterized protein</fullName>
    </submittedName>
</protein>
<dbReference type="EMBL" id="OZ035827">
    <property type="protein sequence ID" value="CAL1606114.1"/>
    <property type="molecule type" value="Genomic_DNA"/>
</dbReference>
<organism evidence="2 3">
    <name type="scientific">Knipowitschia caucasica</name>
    <name type="common">Caucasian dwarf goby</name>
    <name type="synonym">Pomatoschistus caucasicus</name>
    <dbReference type="NCBI Taxonomy" id="637954"/>
    <lineage>
        <taxon>Eukaryota</taxon>
        <taxon>Metazoa</taxon>
        <taxon>Chordata</taxon>
        <taxon>Craniata</taxon>
        <taxon>Vertebrata</taxon>
        <taxon>Euteleostomi</taxon>
        <taxon>Actinopterygii</taxon>
        <taxon>Neopterygii</taxon>
        <taxon>Teleostei</taxon>
        <taxon>Neoteleostei</taxon>
        <taxon>Acanthomorphata</taxon>
        <taxon>Gobiaria</taxon>
        <taxon>Gobiiformes</taxon>
        <taxon>Gobioidei</taxon>
        <taxon>Gobiidae</taxon>
        <taxon>Gobiinae</taxon>
        <taxon>Knipowitschia</taxon>
    </lineage>
</organism>
<accession>A0AAV2LYG7</accession>
<feature type="region of interest" description="Disordered" evidence="1">
    <location>
        <begin position="47"/>
        <end position="77"/>
    </location>
</feature>
<reference evidence="2 3" key="1">
    <citation type="submission" date="2024-04" db="EMBL/GenBank/DDBJ databases">
        <authorList>
            <person name="Waldvogel A.-M."/>
            <person name="Schoenle A."/>
        </authorList>
    </citation>
    <scope>NUCLEOTIDE SEQUENCE [LARGE SCALE GENOMIC DNA]</scope>
</reference>